<dbReference type="OrthoDB" id="410104at2759"/>
<reference evidence="2" key="1">
    <citation type="submission" date="2022-01" db="EMBL/GenBank/DDBJ databases">
        <authorList>
            <person name="King R."/>
        </authorList>
    </citation>
    <scope>NUCLEOTIDE SEQUENCE</scope>
</reference>
<organism evidence="2 3">
    <name type="scientific">Diabrotica balteata</name>
    <name type="common">Banded cucumber beetle</name>
    <dbReference type="NCBI Taxonomy" id="107213"/>
    <lineage>
        <taxon>Eukaryota</taxon>
        <taxon>Metazoa</taxon>
        <taxon>Ecdysozoa</taxon>
        <taxon>Arthropoda</taxon>
        <taxon>Hexapoda</taxon>
        <taxon>Insecta</taxon>
        <taxon>Pterygota</taxon>
        <taxon>Neoptera</taxon>
        <taxon>Endopterygota</taxon>
        <taxon>Coleoptera</taxon>
        <taxon>Polyphaga</taxon>
        <taxon>Cucujiformia</taxon>
        <taxon>Chrysomeloidea</taxon>
        <taxon>Chrysomelidae</taxon>
        <taxon>Galerucinae</taxon>
        <taxon>Diabroticina</taxon>
        <taxon>Diabroticites</taxon>
        <taxon>Diabrotica</taxon>
    </lineage>
</organism>
<evidence type="ECO:0000256" key="1">
    <source>
        <dbReference type="SAM" id="MobiDB-lite"/>
    </source>
</evidence>
<dbReference type="Proteomes" id="UP001153709">
    <property type="component" value="Chromosome 7"/>
</dbReference>
<feature type="region of interest" description="Disordered" evidence="1">
    <location>
        <begin position="47"/>
        <end position="70"/>
    </location>
</feature>
<evidence type="ECO:0000313" key="2">
    <source>
        <dbReference type="EMBL" id="CAG9837763.1"/>
    </source>
</evidence>
<dbReference type="AlphaFoldDB" id="A0A9N9T836"/>
<name>A0A9N9T836_DIABA</name>
<sequence length="70" mass="8110">MINIEGTEIEHVDEYKYIGQNVKVSKENQITEISRRVKMGWAAFERKHGEDQKNSESHATTDAGYLTQRL</sequence>
<keyword evidence="3" id="KW-1185">Reference proteome</keyword>
<protein>
    <submittedName>
        <fullName evidence="2">Uncharacterized protein</fullName>
    </submittedName>
</protein>
<proteinExistence type="predicted"/>
<feature type="compositionally biased region" description="Basic and acidic residues" evidence="1">
    <location>
        <begin position="47"/>
        <end position="56"/>
    </location>
</feature>
<gene>
    <name evidence="2" type="ORF">DIABBA_LOCUS10722</name>
</gene>
<accession>A0A9N9T836</accession>
<evidence type="ECO:0000313" key="3">
    <source>
        <dbReference type="Proteomes" id="UP001153709"/>
    </source>
</evidence>
<dbReference type="EMBL" id="OU898282">
    <property type="protein sequence ID" value="CAG9837763.1"/>
    <property type="molecule type" value="Genomic_DNA"/>
</dbReference>